<evidence type="ECO:0000256" key="1">
    <source>
        <dbReference type="SAM" id="Phobius"/>
    </source>
</evidence>
<evidence type="ECO:0000313" key="3">
    <source>
        <dbReference type="Proteomes" id="UP000789831"/>
    </source>
</evidence>
<keyword evidence="1" id="KW-1133">Transmembrane helix</keyword>
<reference evidence="2" key="1">
    <citation type="submission" date="2021-06" db="EMBL/GenBank/DDBJ databases">
        <authorList>
            <person name="Kallberg Y."/>
            <person name="Tangrot J."/>
            <person name="Rosling A."/>
        </authorList>
    </citation>
    <scope>NUCLEOTIDE SEQUENCE</scope>
    <source>
        <strain evidence="2">MT106</strain>
    </source>
</reference>
<dbReference type="AlphaFoldDB" id="A0A9N9CNJ5"/>
<keyword evidence="3" id="KW-1185">Reference proteome</keyword>
<gene>
    <name evidence="2" type="ORF">AGERDE_LOCUS9362</name>
</gene>
<proteinExistence type="predicted"/>
<sequence length="406" mass="46017">MVSSNFQEVIVFNETQRVNEKRAKLLIWLIIGSLIVSYSIWNGWRMVEAIKSPVIIGSRIADRAEIPVPGVVICGLPLDKPIECFESEGKVCHDYVAVENATQFVNMRGFDNVTGYYCYIFDPQRETKVGKKPLKFSNSTQKIALALYSSLKTNNTLGAITIDKWAYYGVFTEKEDPLNVNFQIVHLPSISSLYFNRMEKKQVVRSAPIIGGSMGDTAYDSTSDVGLTTLFTTSRISGFDVGPDLWCIFRIIPQAHNFDKSTFTQSYLVDVSYKRIEFPFLQLAANMGGFVSLLSALYFFLLGSKRLDPWGAVQRYVLKSVPPLPTEFPDPDTLNKNQQISYQYSKTCQSPDTQSHSINMFTENDYNDPQVQLLRKELRAEMQTIANDIGVLKLYLSKYYLQGVKM</sequence>
<dbReference type="OrthoDB" id="5594682at2759"/>
<organism evidence="2 3">
    <name type="scientific">Ambispora gerdemannii</name>
    <dbReference type="NCBI Taxonomy" id="144530"/>
    <lineage>
        <taxon>Eukaryota</taxon>
        <taxon>Fungi</taxon>
        <taxon>Fungi incertae sedis</taxon>
        <taxon>Mucoromycota</taxon>
        <taxon>Glomeromycotina</taxon>
        <taxon>Glomeromycetes</taxon>
        <taxon>Archaeosporales</taxon>
        <taxon>Ambisporaceae</taxon>
        <taxon>Ambispora</taxon>
    </lineage>
</organism>
<comment type="caution">
    <text evidence="2">The sequence shown here is derived from an EMBL/GenBank/DDBJ whole genome shotgun (WGS) entry which is preliminary data.</text>
</comment>
<feature type="transmembrane region" description="Helical" evidence="1">
    <location>
        <begin position="25"/>
        <end position="44"/>
    </location>
</feature>
<keyword evidence="1" id="KW-0472">Membrane</keyword>
<dbReference type="EMBL" id="CAJVPL010002309">
    <property type="protein sequence ID" value="CAG8606380.1"/>
    <property type="molecule type" value="Genomic_DNA"/>
</dbReference>
<dbReference type="Proteomes" id="UP000789831">
    <property type="component" value="Unassembled WGS sequence"/>
</dbReference>
<name>A0A9N9CNJ5_9GLOM</name>
<evidence type="ECO:0000313" key="2">
    <source>
        <dbReference type="EMBL" id="CAG8606380.1"/>
    </source>
</evidence>
<feature type="transmembrane region" description="Helical" evidence="1">
    <location>
        <begin position="280"/>
        <end position="301"/>
    </location>
</feature>
<accession>A0A9N9CNJ5</accession>
<protein>
    <submittedName>
        <fullName evidence="2">2233_t:CDS:1</fullName>
    </submittedName>
</protein>
<keyword evidence="1" id="KW-0812">Transmembrane</keyword>